<dbReference type="GO" id="GO:0015386">
    <property type="term" value="F:potassium:proton antiporter activity"/>
    <property type="evidence" value="ECO:0007669"/>
    <property type="project" value="TreeGrafter"/>
</dbReference>
<dbReference type="InterPro" id="IPR018490">
    <property type="entry name" value="cNMP-bd_dom_sf"/>
</dbReference>
<feature type="transmembrane region" description="Helical" evidence="10">
    <location>
        <begin position="127"/>
        <end position="151"/>
    </location>
</feature>
<evidence type="ECO:0000256" key="8">
    <source>
        <dbReference type="ARBA" id="ARBA00023136"/>
    </source>
</evidence>
<dbReference type="Proteomes" id="UP000719412">
    <property type="component" value="Unassembled WGS sequence"/>
</dbReference>
<feature type="transmembrane region" description="Helical" evidence="10">
    <location>
        <begin position="627"/>
        <end position="653"/>
    </location>
</feature>
<evidence type="ECO:0000256" key="4">
    <source>
        <dbReference type="ARBA" id="ARBA00022692"/>
    </source>
</evidence>
<dbReference type="GO" id="GO:0005216">
    <property type="term" value="F:monoatomic ion channel activity"/>
    <property type="evidence" value="ECO:0007669"/>
    <property type="project" value="InterPro"/>
</dbReference>
<keyword evidence="9" id="KW-0739">Sodium transport</keyword>
<evidence type="ECO:0000256" key="2">
    <source>
        <dbReference type="ARBA" id="ARBA00022448"/>
    </source>
</evidence>
<dbReference type="FunFam" id="2.60.120.10:FF:000282">
    <property type="entry name" value="Uncharacterized protein"/>
    <property type="match status" value="1"/>
</dbReference>
<gene>
    <name evidence="12" type="ORF">GEV33_006621</name>
</gene>
<dbReference type="PANTHER" id="PTHR10110:SF86">
    <property type="entry name" value="SODIUM_HYDROGEN EXCHANGER 7"/>
    <property type="match status" value="1"/>
</dbReference>
<feature type="domain" description="Cyclic nucleotide-binding" evidence="11">
    <location>
        <begin position="845"/>
        <end position="958"/>
    </location>
</feature>
<dbReference type="CDD" id="cd00038">
    <property type="entry name" value="CAP_ED"/>
    <property type="match status" value="1"/>
</dbReference>
<keyword evidence="6" id="KW-0915">Sodium</keyword>
<organism evidence="12 13">
    <name type="scientific">Tenebrio molitor</name>
    <name type="common">Yellow mealworm beetle</name>
    <dbReference type="NCBI Taxonomy" id="7067"/>
    <lineage>
        <taxon>Eukaryota</taxon>
        <taxon>Metazoa</taxon>
        <taxon>Ecdysozoa</taxon>
        <taxon>Arthropoda</taxon>
        <taxon>Hexapoda</taxon>
        <taxon>Insecta</taxon>
        <taxon>Pterygota</taxon>
        <taxon>Neoptera</taxon>
        <taxon>Endopterygota</taxon>
        <taxon>Coleoptera</taxon>
        <taxon>Polyphaga</taxon>
        <taxon>Cucujiformia</taxon>
        <taxon>Tenebrionidae</taxon>
        <taxon>Tenebrio</taxon>
    </lineage>
</organism>
<feature type="transmembrane region" description="Helical" evidence="10">
    <location>
        <begin position="37"/>
        <end position="56"/>
    </location>
</feature>
<evidence type="ECO:0000256" key="7">
    <source>
        <dbReference type="ARBA" id="ARBA00023065"/>
    </source>
</evidence>
<dbReference type="InterPro" id="IPR006153">
    <property type="entry name" value="Cation/H_exchanger_TM"/>
</dbReference>
<feature type="transmembrane region" description="Helical" evidence="10">
    <location>
        <begin position="543"/>
        <end position="564"/>
    </location>
</feature>
<keyword evidence="7" id="KW-0406">Ion transport</keyword>
<dbReference type="SUPFAM" id="SSF51206">
    <property type="entry name" value="cAMP-binding domain-like"/>
    <property type="match status" value="1"/>
</dbReference>
<dbReference type="InterPro" id="IPR000595">
    <property type="entry name" value="cNMP-bd_dom"/>
</dbReference>
<dbReference type="AlphaFoldDB" id="A0A8J6LD25"/>
<evidence type="ECO:0000256" key="10">
    <source>
        <dbReference type="SAM" id="Phobius"/>
    </source>
</evidence>
<dbReference type="Pfam" id="PF00520">
    <property type="entry name" value="Ion_trans"/>
    <property type="match status" value="1"/>
</dbReference>
<evidence type="ECO:0000256" key="3">
    <source>
        <dbReference type="ARBA" id="ARBA00022475"/>
    </source>
</evidence>
<keyword evidence="5 10" id="KW-1133">Transmembrane helix</keyword>
<keyword evidence="8 10" id="KW-0472">Membrane</keyword>
<reference evidence="12" key="2">
    <citation type="submission" date="2021-08" db="EMBL/GenBank/DDBJ databases">
        <authorList>
            <person name="Eriksson T."/>
        </authorList>
    </citation>
    <scope>NUCLEOTIDE SEQUENCE</scope>
    <source>
        <strain evidence="12">Stoneville</strain>
        <tissue evidence="12">Whole head</tissue>
    </source>
</reference>
<dbReference type="GO" id="GO:0015385">
    <property type="term" value="F:sodium:proton antiporter activity"/>
    <property type="evidence" value="ECO:0007669"/>
    <property type="project" value="InterPro"/>
</dbReference>
<comment type="caution">
    <text evidence="12">The sequence shown here is derived from an EMBL/GenBank/DDBJ whole genome shotgun (WGS) entry which is preliminary data.</text>
</comment>
<dbReference type="InterPro" id="IPR027359">
    <property type="entry name" value="Volt_channel_dom_sf"/>
</dbReference>
<feature type="transmembrane region" description="Helical" evidence="10">
    <location>
        <begin position="329"/>
        <end position="350"/>
    </location>
</feature>
<evidence type="ECO:0000256" key="9">
    <source>
        <dbReference type="ARBA" id="ARBA00023201"/>
    </source>
</evidence>
<keyword evidence="2" id="KW-0813">Transport</keyword>
<evidence type="ECO:0000256" key="6">
    <source>
        <dbReference type="ARBA" id="ARBA00023053"/>
    </source>
</evidence>
<comment type="subcellular location">
    <subcellularLocation>
        <location evidence="1">Cell membrane</location>
        <topology evidence="1">Multi-pass membrane protein</topology>
    </subcellularLocation>
</comment>
<keyword evidence="4 10" id="KW-0812">Transmembrane</keyword>
<evidence type="ECO:0000313" key="12">
    <source>
        <dbReference type="EMBL" id="KAH0816170.1"/>
    </source>
</evidence>
<dbReference type="InterPro" id="IPR005821">
    <property type="entry name" value="Ion_trans_dom"/>
</dbReference>
<dbReference type="Gene3D" id="2.60.120.10">
    <property type="entry name" value="Jelly Rolls"/>
    <property type="match status" value="1"/>
</dbReference>
<feature type="transmembrane region" description="Helical" evidence="10">
    <location>
        <begin position="187"/>
        <end position="205"/>
    </location>
</feature>
<dbReference type="InterPro" id="IPR014710">
    <property type="entry name" value="RmlC-like_jellyroll"/>
</dbReference>
<dbReference type="Gene3D" id="1.20.120.350">
    <property type="entry name" value="Voltage-gated potassium channels. Chain C"/>
    <property type="match status" value="1"/>
</dbReference>
<evidence type="ECO:0000313" key="13">
    <source>
        <dbReference type="Proteomes" id="UP000719412"/>
    </source>
</evidence>
<feature type="transmembrane region" description="Helical" evidence="10">
    <location>
        <begin position="102"/>
        <end position="121"/>
    </location>
</feature>
<accession>A0A8J6LD25</accession>
<name>A0A8J6LD25_TENMO</name>
<dbReference type="SUPFAM" id="SSF81324">
    <property type="entry name" value="Voltage-gated potassium channels"/>
    <property type="match status" value="1"/>
</dbReference>
<feature type="transmembrane region" description="Helical" evidence="10">
    <location>
        <begin position="584"/>
        <end position="606"/>
    </location>
</feature>
<dbReference type="GO" id="GO:0098719">
    <property type="term" value="P:sodium ion import across plasma membrane"/>
    <property type="evidence" value="ECO:0007669"/>
    <property type="project" value="TreeGrafter"/>
</dbReference>
<feature type="transmembrane region" description="Helical" evidence="10">
    <location>
        <begin position="278"/>
        <end position="295"/>
    </location>
</feature>
<sequence>MTAFCLDVHAFFKSLPQILIISIPSEFHTSHYVLLEARVVCFLSVSICGMLMRLVIDTKWSFIDALLFGAMSSCIYPLEVVRCLKETSIQTKHVTILLEGETLVSACLSLFFFRQLCMYYTSWAVHWYQIVMSLVREIFGGIFTGYLFGLFGVFMMKFSYNEATTLMLLTIVMCYSSYFFIDWFMKAGTVGCAVVGIMMGIERASLSKEIEKSVTGLWMVISYIMNGIFFLIIGAIAPTYLKNHFRFSDYILIFVNYLMANMTRFLSFFLFSPILSRLGYGMSFTNMVICVWGGLKNPISINQGLFLSQAQLLEGEELFKIRLFVMHNIALYILLIFINGSLVPTLLKVLGLSEISISRQFNMNNCMKYIYEARARTIAILKMDRFLSDANWPLVLHTTALKHPYKKTAAIGNIQNNEEEEEEHILGYRFTFCPDCQKEVLNEPTPKETKEMTKEAKLRILKLKKTSYSRQFENGMISKEGIRIMHQAVEIAMDSEDLVIELDGLFKLFDKEGCFYRCLRNRIQHLIKNKTDRIKPPRKPWRLWCYRVVTHNVFSICMNVVVLFNMIQVVYHVGTATKRKKFYMTYYLMVTCNLFFFTLYLIEFWLKVFAYSWIYICKHGIPTYFKSYWNILEFIILSYSFVCLVVNIVRWVITPLTELYYFDTTLNLLLALRICKVLTHCKFYDAWKALPAVILKYLNAKVDRHRALAYELGKSYIAGEEEILENIHQTVDNDKIREVIKTKIETDRLAVTKRLGIAQKESPCVATTVKTKLAMRTVLNSMKDDIYELKVSGWVDDVEYYKLLKSLLERYKHISTIKTILPTAPKLIFREVPYMGDNDELIEFLYSNVSTKKFDPGEVVYAEGELVEGIYILITGMFLVSYTPKEPVIDKLKDFGALPVVDYLCSPTYEEAMYEYVVPGNTIGELATLTERPYNGVITAETHSQVYIMNRDILKKAMEMDSDPVNGFECRIWKYIGFRKAVTVMMNAPAYRSSTKDKIKYVLERSFMPNLSNYKIFVVNEMMEDLILVEGLVVDFNTRDIYTGPCYIPRAVQKLLLPKSSFVNITVTTESKLMIIPARDFDEYEIMVNEEQICELVDYGSAKCLQHLIQERSSLTSKGSKGSRQKKLVLANITKQLKKKVLSGEISNKSRITFMSSKSSRGSTLQSTHSKINR</sequence>
<dbReference type="PANTHER" id="PTHR10110">
    <property type="entry name" value="SODIUM/HYDROGEN EXCHANGER"/>
    <property type="match status" value="1"/>
</dbReference>
<evidence type="ECO:0000259" key="11">
    <source>
        <dbReference type="PROSITE" id="PS50042"/>
    </source>
</evidence>
<protein>
    <recommendedName>
        <fullName evidence="11">Cyclic nucleotide-binding domain-containing protein</fullName>
    </recommendedName>
</protein>
<keyword evidence="13" id="KW-1185">Reference proteome</keyword>
<dbReference type="Pfam" id="PF00999">
    <property type="entry name" value="Na_H_Exchanger"/>
    <property type="match status" value="1"/>
</dbReference>
<feature type="transmembrane region" description="Helical" evidence="10">
    <location>
        <begin position="217"/>
        <end position="238"/>
    </location>
</feature>
<dbReference type="GO" id="GO:0005886">
    <property type="term" value="C:plasma membrane"/>
    <property type="evidence" value="ECO:0007669"/>
    <property type="project" value="UniProtKB-SubCell"/>
</dbReference>
<dbReference type="InterPro" id="IPR018422">
    <property type="entry name" value="Cation/H_exchanger_CPA1"/>
</dbReference>
<feature type="transmembrane region" description="Helical" evidence="10">
    <location>
        <begin position="250"/>
        <end position="271"/>
    </location>
</feature>
<evidence type="ECO:0000256" key="1">
    <source>
        <dbReference type="ARBA" id="ARBA00004651"/>
    </source>
</evidence>
<proteinExistence type="predicted"/>
<evidence type="ECO:0000256" key="5">
    <source>
        <dbReference type="ARBA" id="ARBA00022989"/>
    </source>
</evidence>
<dbReference type="EMBL" id="JABDTM020021948">
    <property type="protein sequence ID" value="KAH0816170.1"/>
    <property type="molecule type" value="Genomic_DNA"/>
</dbReference>
<reference evidence="12" key="1">
    <citation type="journal article" date="2020" name="J Insects Food Feed">
        <title>The yellow mealworm (Tenebrio molitor) genome: a resource for the emerging insects as food and feed industry.</title>
        <authorList>
            <person name="Eriksson T."/>
            <person name="Andere A."/>
            <person name="Kelstrup H."/>
            <person name="Emery V."/>
            <person name="Picard C."/>
        </authorList>
    </citation>
    <scope>NUCLEOTIDE SEQUENCE</scope>
    <source>
        <strain evidence="12">Stoneville</strain>
        <tissue evidence="12">Whole head</tissue>
    </source>
</reference>
<keyword evidence="3" id="KW-1003">Cell membrane</keyword>
<dbReference type="GO" id="GO:0051453">
    <property type="term" value="P:regulation of intracellular pH"/>
    <property type="evidence" value="ECO:0007669"/>
    <property type="project" value="TreeGrafter"/>
</dbReference>
<dbReference type="PROSITE" id="PS50042">
    <property type="entry name" value="CNMP_BINDING_3"/>
    <property type="match status" value="1"/>
</dbReference>